<dbReference type="Gene3D" id="3.40.1090.10">
    <property type="entry name" value="Cytosolic phospholipase A2 catalytic domain"/>
    <property type="match status" value="1"/>
</dbReference>
<accession>A0A2A2GHL8</accession>
<sequence length="400" mass="42341">MRDCCGPARAHGRRFGAAAAVTLALVLALPGCGVVPIRLAPAVPAVAQLQAEPPGYVRIRAFGDELGPSGASADDLGRAALERLQSSEPIDLLALSGGADAGAFGAGVLKGWTQRGDRPEFDYVTGVSTGALIGALAFLGPDYDDALERFYTQTTASDVLILRPLAALAGAPSIGDSAPLRQQIDRIVTPRMVAAIAAERRKGRMLLIGTTNLDAQRQVIWDVGRIAASDQPDRVQLIREILLASASIPGAFPPVTIDVVADGRHYQELHVDGGVTRGVFAYPPGLRLPPPRGPRRMWVIRNSKLAAEYQPTRPGVVSIAERSLTTLIKHQSVGNIADMEAQARRDGFDFNVTAVPPNLALPPYKPFDAAYMNTLFRAGLATGRSGRGWADDAGPLLGQN</sequence>
<feature type="active site" description="Proton acceptor" evidence="4">
    <location>
        <position position="272"/>
    </location>
</feature>
<evidence type="ECO:0000256" key="1">
    <source>
        <dbReference type="ARBA" id="ARBA00022801"/>
    </source>
</evidence>
<dbReference type="AlphaFoldDB" id="A0A2A2GHL8"/>
<proteinExistence type="predicted"/>
<evidence type="ECO:0000256" key="3">
    <source>
        <dbReference type="ARBA" id="ARBA00023098"/>
    </source>
</evidence>
<feature type="domain" description="PNPLA" evidence="5">
    <location>
        <begin position="93"/>
        <end position="288"/>
    </location>
</feature>
<evidence type="ECO:0000256" key="2">
    <source>
        <dbReference type="ARBA" id="ARBA00022963"/>
    </source>
</evidence>
<dbReference type="PROSITE" id="PS51635">
    <property type="entry name" value="PNPLA"/>
    <property type="match status" value="1"/>
</dbReference>
<keyword evidence="2 4" id="KW-0442">Lipid degradation</keyword>
<dbReference type="GO" id="GO:0016042">
    <property type="term" value="P:lipid catabolic process"/>
    <property type="evidence" value="ECO:0007669"/>
    <property type="project" value="UniProtKB-UniRule"/>
</dbReference>
<evidence type="ECO:0000313" key="7">
    <source>
        <dbReference type="Proteomes" id="UP000218023"/>
    </source>
</evidence>
<dbReference type="OrthoDB" id="323481at2"/>
<dbReference type="EMBL" id="NSJZ01000009">
    <property type="protein sequence ID" value="PAU96848.1"/>
    <property type="molecule type" value="Genomic_DNA"/>
</dbReference>
<dbReference type="InterPro" id="IPR016035">
    <property type="entry name" value="Acyl_Trfase/lysoPLipase"/>
</dbReference>
<evidence type="ECO:0000313" key="6">
    <source>
        <dbReference type="EMBL" id="PAU96848.1"/>
    </source>
</evidence>
<dbReference type="PANTHER" id="PTHR14226">
    <property type="entry name" value="NEUROPATHY TARGET ESTERASE/SWISS CHEESE D.MELANOGASTER"/>
    <property type="match status" value="1"/>
</dbReference>
<dbReference type="GO" id="GO:0016787">
    <property type="term" value="F:hydrolase activity"/>
    <property type="evidence" value="ECO:0007669"/>
    <property type="project" value="UniProtKB-UniRule"/>
</dbReference>
<keyword evidence="7" id="KW-1185">Reference proteome</keyword>
<feature type="short sequence motif" description="GXSXG" evidence="4">
    <location>
        <begin position="126"/>
        <end position="130"/>
    </location>
</feature>
<dbReference type="PANTHER" id="PTHR14226:SF74">
    <property type="entry name" value="BLR4684 PROTEIN"/>
    <property type="match status" value="1"/>
</dbReference>
<dbReference type="InterPro" id="IPR050301">
    <property type="entry name" value="NTE"/>
</dbReference>
<keyword evidence="3 4" id="KW-0443">Lipid metabolism</keyword>
<dbReference type="Pfam" id="PF01734">
    <property type="entry name" value="Patatin"/>
    <property type="match status" value="1"/>
</dbReference>
<reference evidence="6 7" key="1">
    <citation type="submission" date="2017-09" db="EMBL/GenBank/DDBJ databases">
        <title>Paracoccus alkalisoli sp. nov., isolated from saline alkaline soil.</title>
        <authorList>
            <person name="Dong X."/>
            <person name="Zhang G."/>
        </authorList>
    </citation>
    <scope>NUCLEOTIDE SEQUENCE [LARGE SCALE GENOMIC DNA]</scope>
    <source>
        <strain evidence="6 7">WN007</strain>
    </source>
</reference>
<keyword evidence="1 4" id="KW-0378">Hydrolase</keyword>
<protein>
    <submittedName>
        <fullName evidence="6">Patatin</fullName>
    </submittedName>
</protein>
<evidence type="ECO:0000256" key="4">
    <source>
        <dbReference type="PROSITE-ProRule" id="PRU01161"/>
    </source>
</evidence>
<feature type="active site" description="Nucleophile" evidence="4">
    <location>
        <position position="128"/>
    </location>
</feature>
<dbReference type="RefSeq" id="WP_095640448.1">
    <property type="nucleotide sequence ID" value="NZ_NSJZ01000009.1"/>
</dbReference>
<evidence type="ECO:0000259" key="5">
    <source>
        <dbReference type="PROSITE" id="PS51635"/>
    </source>
</evidence>
<comment type="caution">
    <text evidence="4">Lacks conserved residue(s) required for the propagation of feature annotation.</text>
</comment>
<comment type="caution">
    <text evidence="6">The sequence shown here is derived from an EMBL/GenBank/DDBJ whole genome shotgun (WGS) entry which is preliminary data.</text>
</comment>
<dbReference type="SUPFAM" id="SSF52151">
    <property type="entry name" value="FabD/lysophospholipase-like"/>
    <property type="match status" value="1"/>
</dbReference>
<feature type="short sequence motif" description="DGA/G" evidence="4">
    <location>
        <begin position="272"/>
        <end position="274"/>
    </location>
</feature>
<gene>
    <name evidence="6" type="ORF">CK240_11270</name>
</gene>
<dbReference type="Proteomes" id="UP000218023">
    <property type="component" value="Unassembled WGS sequence"/>
</dbReference>
<dbReference type="InterPro" id="IPR002641">
    <property type="entry name" value="PNPLA_dom"/>
</dbReference>
<name>A0A2A2GHL8_9RHOB</name>
<organism evidence="6 7">
    <name type="scientific">Paracoccus salipaludis</name>
    <dbReference type="NCBI Taxonomy" id="2032623"/>
    <lineage>
        <taxon>Bacteria</taxon>
        <taxon>Pseudomonadati</taxon>
        <taxon>Pseudomonadota</taxon>
        <taxon>Alphaproteobacteria</taxon>
        <taxon>Rhodobacterales</taxon>
        <taxon>Paracoccaceae</taxon>
        <taxon>Paracoccus</taxon>
    </lineage>
</organism>